<evidence type="ECO:0000313" key="1">
    <source>
        <dbReference type="EMBL" id="MED1201646.1"/>
    </source>
</evidence>
<name>A0ABU6MAJ8_9BACI</name>
<dbReference type="InterPro" id="IPR029058">
    <property type="entry name" value="AB_hydrolase_fold"/>
</dbReference>
<comment type="caution">
    <text evidence="1">The sequence shown here is derived from an EMBL/GenBank/DDBJ whole genome shotgun (WGS) entry which is preliminary data.</text>
</comment>
<evidence type="ECO:0000313" key="2">
    <source>
        <dbReference type="Proteomes" id="UP001341444"/>
    </source>
</evidence>
<proteinExistence type="predicted"/>
<dbReference type="Proteomes" id="UP001341444">
    <property type="component" value="Unassembled WGS sequence"/>
</dbReference>
<dbReference type="EMBL" id="JARMAB010000002">
    <property type="protein sequence ID" value="MED1201646.1"/>
    <property type="molecule type" value="Genomic_DNA"/>
</dbReference>
<reference evidence="1 2" key="1">
    <citation type="submission" date="2023-03" db="EMBL/GenBank/DDBJ databases">
        <title>Bacillus Genome Sequencing.</title>
        <authorList>
            <person name="Dunlap C."/>
        </authorList>
    </citation>
    <scope>NUCLEOTIDE SEQUENCE [LARGE SCALE GENOMIC DNA]</scope>
    <source>
        <strain evidence="1 2">B-23453</strain>
    </source>
</reference>
<sequence>MDGALGIKLAGGSLKNRITHLISNDIGPGPSKSAIENVRSESAEAIQHIIKFTGNPPAYPALTDLKTYYKNIYQSFGLTNEEEWDFFTENSARRTDIGFFSPDYDPAIVQQFNHVNDLLLWDYWDNIQANVLVLRGEASGVLPRETLDEMKHRGPKFMCKEITGLGHAPALNTKEQLDLIGSFIQK</sequence>
<dbReference type="SUPFAM" id="SSF53474">
    <property type="entry name" value="alpha/beta-Hydrolases"/>
    <property type="match status" value="1"/>
</dbReference>
<dbReference type="RefSeq" id="WP_083953015.1">
    <property type="nucleotide sequence ID" value="NZ_JARMAB010000002.1"/>
</dbReference>
<keyword evidence="1" id="KW-0378">Hydrolase</keyword>
<accession>A0ABU6MAJ8</accession>
<dbReference type="GO" id="GO:0016787">
    <property type="term" value="F:hydrolase activity"/>
    <property type="evidence" value="ECO:0007669"/>
    <property type="project" value="UniProtKB-KW"/>
</dbReference>
<organism evidence="1 2">
    <name type="scientific">Heyndrickxia acidicola</name>
    <dbReference type="NCBI Taxonomy" id="209389"/>
    <lineage>
        <taxon>Bacteria</taxon>
        <taxon>Bacillati</taxon>
        <taxon>Bacillota</taxon>
        <taxon>Bacilli</taxon>
        <taxon>Bacillales</taxon>
        <taxon>Bacillaceae</taxon>
        <taxon>Heyndrickxia</taxon>
    </lineage>
</organism>
<protein>
    <submittedName>
        <fullName evidence="1">Alpha/beta hydrolase</fullName>
    </submittedName>
</protein>
<dbReference type="Gene3D" id="3.40.50.1820">
    <property type="entry name" value="alpha/beta hydrolase"/>
    <property type="match status" value="1"/>
</dbReference>
<keyword evidence="2" id="KW-1185">Reference proteome</keyword>
<gene>
    <name evidence="1" type="ORF">P4T90_00910</name>
</gene>